<dbReference type="RefSeq" id="XP_013626704.1">
    <property type="nucleotide sequence ID" value="XM_013771250.1"/>
</dbReference>
<evidence type="ECO:0000313" key="4">
    <source>
        <dbReference type="Proteomes" id="UP000032141"/>
    </source>
</evidence>
<feature type="compositionally biased region" description="Low complexity" evidence="1">
    <location>
        <begin position="95"/>
        <end position="108"/>
    </location>
</feature>
<dbReference type="KEGG" id="boe:106332751"/>
<dbReference type="AlphaFoldDB" id="A0A0D3B7P0"/>
<sequence>MNIIIYAVRNLKSCISQVENLNPSGASEFDIMEKAKKLLVQDPKLKKGFKFDHVWVLMKDIPKFTDNVNFGSPNTQESNVAGSPTSQSPGLSSFSINLSSDDGGSNSSQRPIGSKKAKLKRKISEGNNSSVDTLVSSNEQVIGFLKENASAREKNFELTQLHMQNQAKKKLALKEMHEENKMLLTNLESISDHTTREFIRSEQERIIKKRTRGQQQPPNAPTFYGQLFSDIEGSGSGLPEY</sequence>
<dbReference type="EnsemblPlants" id="Bo3g042630.1">
    <property type="protein sequence ID" value="Bo3g042630.1"/>
    <property type="gene ID" value="Bo3g042630"/>
</dbReference>
<dbReference type="HOGENOM" id="CLU_091564_0_0_1"/>
<name>A0A0D3B7P0_BRAOL</name>
<organism evidence="3 4">
    <name type="scientific">Brassica oleracea var. oleracea</name>
    <dbReference type="NCBI Taxonomy" id="109376"/>
    <lineage>
        <taxon>Eukaryota</taxon>
        <taxon>Viridiplantae</taxon>
        <taxon>Streptophyta</taxon>
        <taxon>Embryophyta</taxon>
        <taxon>Tracheophyta</taxon>
        <taxon>Spermatophyta</taxon>
        <taxon>Magnoliopsida</taxon>
        <taxon>eudicotyledons</taxon>
        <taxon>Gunneridae</taxon>
        <taxon>Pentapetalae</taxon>
        <taxon>rosids</taxon>
        <taxon>malvids</taxon>
        <taxon>Brassicales</taxon>
        <taxon>Brassicaceae</taxon>
        <taxon>Brassiceae</taxon>
        <taxon>Brassica</taxon>
    </lineage>
</organism>
<feature type="domain" description="No apical meristem-associated C-terminal" evidence="2">
    <location>
        <begin position="47"/>
        <end position="206"/>
    </location>
</feature>
<dbReference type="OMA" id="NINICNQ"/>
<evidence type="ECO:0000256" key="1">
    <source>
        <dbReference type="SAM" id="MobiDB-lite"/>
    </source>
</evidence>
<dbReference type="InterPro" id="IPR029466">
    <property type="entry name" value="NAM-associated_C"/>
</dbReference>
<dbReference type="Proteomes" id="UP000032141">
    <property type="component" value="Chromosome C3"/>
</dbReference>
<feature type="region of interest" description="Disordered" evidence="1">
    <location>
        <begin position="69"/>
        <end position="131"/>
    </location>
</feature>
<accession>A0A0D3B7P0</accession>
<reference evidence="3 4" key="1">
    <citation type="journal article" date="2014" name="Genome Biol.">
        <title>Transcriptome and methylome profiling reveals relics of genome dominance in the mesopolyploid Brassica oleracea.</title>
        <authorList>
            <person name="Parkin I.A."/>
            <person name="Koh C."/>
            <person name="Tang H."/>
            <person name="Robinson S.J."/>
            <person name="Kagale S."/>
            <person name="Clarke W.E."/>
            <person name="Town C.D."/>
            <person name="Nixon J."/>
            <person name="Krishnakumar V."/>
            <person name="Bidwell S.L."/>
            <person name="Denoeud F."/>
            <person name="Belcram H."/>
            <person name="Links M.G."/>
            <person name="Just J."/>
            <person name="Clarke C."/>
            <person name="Bender T."/>
            <person name="Huebert T."/>
            <person name="Mason A.S."/>
            <person name="Pires J.C."/>
            <person name="Barker G."/>
            <person name="Moore J."/>
            <person name="Walley P.G."/>
            <person name="Manoli S."/>
            <person name="Batley J."/>
            <person name="Edwards D."/>
            <person name="Nelson M.N."/>
            <person name="Wang X."/>
            <person name="Paterson A.H."/>
            <person name="King G."/>
            <person name="Bancroft I."/>
            <person name="Chalhoub B."/>
            <person name="Sharpe A.G."/>
        </authorList>
    </citation>
    <scope>NUCLEOTIDE SEQUENCE</scope>
    <source>
        <strain evidence="3 4">cv. TO1000</strain>
    </source>
</reference>
<dbReference type="Gramene" id="Bo3g042630.1">
    <property type="protein sequence ID" value="Bo3g042630.1"/>
    <property type="gene ID" value="Bo3g042630"/>
</dbReference>
<dbReference type="STRING" id="109376.A0A0D3B7P0"/>
<evidence type="ECO:0000259" key="2">
    <source>
        <dbReference type="Pfam" id="PF14303"/>
    </source>
</evidence>
<dbReference type="Pfam" id="PF14303">
    <property type="entry name" value="NAM-associated"/>
    <property type="match status" value="1"/>
</dbReference>
<dbReference type="OrthoDB" id="1110820at2759"/>
<reference evidence="3" key="2">
    <citation type="submission" date="2015-03" db="UniProtKB">
        <authorList>
            <consortium name="EnsemblPlants"/>
        </authorList>
    </citation>
    <scope>IDENTIFICATION</scope>
</reference>
<dbReference type="GeneID" id="106332751"/>
<protein>
    <recommendedName>
        <fullName evidence="2">No apical meristem-associated C-terminal domain-containing protein</fullName>
    </recommendedName>
</protein>
<dbReference type="PANTHER" id="PTHR45125">
    <property type="entry name" value="F21J9.4-RELATED"/>
    <property type="match status" value="1"/>
</dbReference>
<proteinExistence type="predicted"/>
<evidence type="ECO:0000313" key="3">
    <source>
        <dbReference type="EnsemblPlants" id="Bo3g042630.1"/>
    </source>
</evidence>
<dbReference type="eggNOG" id="ENOG502S1XG">
    <property type="taxonomic scope" value="Eukaryota"/>
</dbReference>
<dbReference type="PANTHER" id="PTHR45125:SF3">
    <property type="entry name" value="NO-APICAL-MERISTEM-ASSOCIATED CARBOXY-TERMINAL DOMAIN PROTEIN"/>
    <property type="match status" value="1"/>
</dbReference>
<feature type="region of interest" description="Disordered" evidence="1">
    <location>
        <begin position="209"/>
        <end position="241"/>
    </location>
</feature>
<feature type="compositionally biased region" description="Polar residues" evidence="1">
    <location>
        <begin position="69"/>
        <end position="94"/>
    </location>
</feature>
<keyword evidence="4" id="KW-1185">Reference proteome</keyword>